<comment type="similarity">
    <text evidence="1">Belongs to the NAD(P)-dependent epimerase/dehydratase family.</text>
</comment>
<accession>A0ABS6GZV8</accession>
<dbReference type="Pfam" id="PF01370">
    <property type="entry name" value="Epimerase"/>
    <property type="match status" value="1"/>
</dbReference>
<protein>
    <submittedName>
        <fullName evidence="3">NAD-dependent epimerase/dehydratase family protein</fullName>
    </submittedName>
</protein>
<proteinExistence type="inferred from homology"/>
<keyword evidence="4" id="KW-1185">Reference proteome</keyword>
<sequence>MKMLITGGAGFIGSNTAEYYYNLGHNVYVLDNLSTGKRENIDFIREENFFNLDIRDYEEIKRLIKEYKFEVIIHLAAVVSVVDTVENPIISNEVNINATLKLLELNRKYNNNIQKIIFASSAAVYGNDPNLPKNLDSKICPESPYAIQKYAGELYLKNYTKLYGLPTVGLRFFNVYGPKQNPESQYSGVISILKDKIENNSKFIIFGDGLQTRDFVYVKDVVKAINIVTENIKSNGNIYNVGSGKSISLIKMLRMFERHYNKKLNYEYAAVRVGDVKHSLADIELIKRLGYVPEYSIEKGISEYLSVEKVERGKISG</sequence>
<dbReference type="InterPro" id="IPR001509">
    <property type="entry name" value="Epimerase_deHydtase"/>
</dbReference>
<evidence type="ECO:0000256" key="1">
    <source>
        <dbReference type="ARBA" id="ARBA00007637"/>
    </source>
</evidence>
<organism evidence="3 4">
    <name type="scientific">Mammaliicoccus lentus</name>
    <name type="common">Staphylococcus lentus</name>
    <dbReference type="NCBI Taxonomy" id="42858"/>
    <lineage>
        <taxon>Bacteria</taxon>
        <taxon>Bacillati</taxon>
        <taxon>Bacillota</taxon>
        <taxon>Bacilli</taxon>
        <taxon>Bacillales</taxon>
        <taxon>Staphylococcaceae</taxon>
        <taxon>Mammaliicoccus</taxon>
    </lineage>
</organism>
<dbReference type="PANTHER" id="PTHR43000">
    <property type="entry name" value="DTDP-D-GLUCOSE 4,6-DEHYDRATASE-RELATED"/>
    <property type="match status" value="1"/>
</dbReference>
<name>A0ABS6GZV8_MAMLE</name>
<evidence type="ECO:0000313" key="4">
    <source>
        <dbReference type="Proteomes" id="UP000770161"/>
    </source>
</evidence>
<gene>
    <name evidence="3" type="ORF">KQ656_13600</name>
</gene>
<dbReference type="Proteomes" id="UP000770161">
    <property type="component" value="Unassembled WGS sequence"/>
</dbReference>
<reference evidence="3 4" key="1">
    <citation type="submission" date="2021-06" db="EMBL/GenBank/DDBJ databases">
        <title>Staphylococcus lentus K169 genome sequencing.</title>
        <authorList>
            <person name="Sundareshan S."/>
            <person name="Akhila D.S."/>
            <person name="Prachi D."/>
            <person name="Sivakumar R."/>
            <person name="Rajendhran J."/>
            <person name="Isloor S."/>
            <person name="Hegde N.R."/>
        </authorList>
    </citation>
    <scope>NUCLEOTIDE SEQUENCE [LARGE SCALE GENOMIC DNA]</scope>
    <source>
        <strain evidence="3 4">K169</strain>
    </source>
</reference>
<evidence type="ECO:0000259" key="2">
    <source>
        <dbReference type="Pfam" id="PF01370"/>
    </source>
</evidence>
<feature type="domain" description="NAD-dependent epimerase/dehydratase" evidence="2">
    <location>
        <begin position="3"/>
        <end position="242"/>
    </location>
</feature>
<dbReference type="RefSeq" id="WP_216683975.1">
    <property type="nucleotide sequence ID" value="NZ_JAHLZN010000045.1"/>
</dbReference>
<dbReference type="EMBL" id="JAHLZN010000045">
    <property type="protein sequence ID" value="MBU6114988.1"/>
    <property type="molecule type" value="Genomic_DNA"/>
</dbReference>
<comment type="caution">
    <text evidence="3">The sequence shown here is derived from an EMBL/GenBank/DDBJ whole genome shotgun (WGS) entry which is preliminary data.</text>
</comment>
<evidence type="ECO:0000313" key="3">
    <source>
        <dbReference type="EMBL" id="MBU6114988.1"/>
    </source>
</evidence>